<evidence type="ECO:0000313" key="3">
    <source>
        <dbReference type="Proteomes" id="UP000316213"/>
    </source>
</evidence>
<dbReference type="RefSeq" id="WP_146576002.1">
    <property type="nucleotide sequence ID" value="NZ_SJPM01000001.1"/>
</dbReference>
<dbReference type="EMBL" id="SJPM01000001">
    <property type="protein sequence ID" value="TWU03496.1"/>
    <property type="molecule type" value="Genomic_DNA"/>
</dbReference>
<sequence length="152" mass="16237" precursor="true">MKKWVRLGLALAVTGSMLAVQAPTAEAGLFAKLFGKKDECCCCEPEPVCCEPEPVCCEPEPVCCEPEPEPVCCEPEPEPVCCEPEPEPVCCEPEPAPEPCCASYSMPELAPGEVLVSISPILMPANRSTVQVAVKTPVRMADNGVMLVKSMK</sequence>
<evidence type="ECO:0000256" key="1">
    <source>
        <dbReference type="SAM" id="SignalP"/>
    </source>
</evidence>
<keyword evidence="3" id="KW-1185">Reference proteome</keyword>
<feature type="chain" id="PRO_5022836429" evidence="1">
    <location>
        <begin position="23"/>
        <end position="152"/>
    </location>
</feature>
<accession>A0A5C6AWP7</accession>
<keyword evidence="1" id="KW-0732">Signal</keyword>
<organism evidence="2 3">
    <name type="scientific">Neorhodopirellula pilleata</name>
    <dbReference type="NCBI Taxonomy" id="2714738"/>
    <lineage>
        <taxon>Bacteria</taxon>
        <taxon>Pseudomonadati</taxon>
        <taxon>Planctomycetota</taxon>
        <taxon>Planctomycetia</taxon>
        <taxon>Pirellulales</taxon>
        <taxon>Pirellulaceae</taxon>
        <taxon>Neorhodopirellula</taxon>
    </lineage>
</organism>
<reference evidence="2 3" key="1">
    <citation type="submission" date="2019-02" db="EMBL/GenBank/DDBJ databases">
        <title>Deep-cultivation of Planctomycetes and their phenomic and genomic characterization uncovers novel biology.</title>
        <authorList>
            <person name="Wiegand S."/>
            <person name="Jogler M."/>
            <person name="Boedeker C."/>
            <person name="Pinto D."/>
            <person name="Vollmers J."/>
            <person name="Rivas-Marin E."/>
            <person name="Kohn T."/>
            <person name="Peeters S.H."/>
            <person name="Heuer A."/>
            <person name="Rast P."/>
            <person name="Oberbeckmann S."/>
            <person name="Bunk B."/>
            <person name="Jeske O."/>
            <person name="Meyerdierks A."/>
            <person name="Storesund J.E."/>
            <person name="Kallscheuer N."/>
            <person name="Luecker S."/>
            <person name="Lage O.M."/>
            <person name="Pohl T."/>
            <person name="Merkel B.J."/>
            <person name="Hornburger P."/>
            <person name="Mueller R.-W."/>
            <person name="Bruemmer F."/>
            <person name="Labrenz M."/>
            <person name="Spormann A.M."/>
            <person name="Op Den Camp H."/>
            <person name="Overmann J."/>
            <person name="Amann R."/>
            <person name="Jetten M.S.M."/>
            <person name="Mascher T."/>
            <person name="Medema M.H."/>
            <person name="Devos D.P."/>
            <person name="Kaster A.-K."/>
            <person name="Ovreas L."/>
            <person name="Rohde M."/>
            <person name="Galperin M.Y."/>
            <person name="Jogler C."/>
        </authorList>
    </citation>
    <scope>NUCLEOTIDE SEQUENCE [LARGE SCALE GENOMIC DNA]</scope>
    <source>
        <strain evidence="2 3">Pla100</strain>
    </source>
</reference>
<feature type="signal peptide" evidence="1">
    <location>
        <begin position="1"/>
        <end position="22"/>
    </location>
</feature>
<proteinExistence type="predicted"/>
<dbReference type="Proteomes" id="UP000316213">
    <property type="component" value="Unassembled WGS sequence"/>
</dbReference>
<comment type="caution">
    <text evidence="2">The sequence shown here is derived from an EMBL/GenBank/DDBJ whole genome shotgun (WGS) entry which is preliminary data.</text>
</comment>
<dbReference type="AlphaFoldDB" id="A0A5C6AWP7"/>
<gene>
    <name evidence="2" type="ORF">Pla100_04230</name>
</gene>
<evidence type="ECO:0000313" key="2">
    <source>
        <dbReference type="EMBL" id="TWU03496.1"/>
    </source>
</evidence>
<name>A0A5C6AWP7_9BACT</name>
<protein>
    <submittedName>
        <fullName evidence="2">Uncharacterized protein</fullName>
    </submittedName>
</protein>